<dbReference type="InterPro" id="IPR011010">
    <property type="entry name" value="DNA_brk_join_enz"/>
</dbReference>
<dbReference type="AlphaFoldDB" id="F2NG16"/>
<reference evidence="8 9" key="1">
    <citation type="journal article" date="2011" name="Stand. Genomic Sci.">
        <title>Complete genome sequence of the acetate-degrading sulfate reducer Desulfobacca acetoxidans type strain (ASRB2).</title>
        <authorList>
            <person name="Goker M."/>
            <person name="Teshima H."/>
            <person name="Lapidus A."/>
            <person name="Nolan M."/>
            <person name="Lucas S."/>
            <person name="Hammon N."/>
            <person name="Deshpande S."/>
            <person name="Cheng J.F."/>
            <person name="Tapia R."/>
            <person name="Han C."/>
            <person name="Goodwin L."/>
            <person name="Pitluck S."/>
            <person name="Huntemann M."/>
            <person name="Liolios K."/>
            <person name="Ivanova N."/>
            <person name="Pagani I."/>
            <person name="Mavromatis K."/>
            <person name="Ovchinikova G."/>
            <person name="Pati A."/>
            <person name="Chen A."/>
            <person name="Palaniappan K."/>
            <person name="Land M."/>
            <person name="Hauser L."/>
            <person name="Brambilla E.M."/>
            <person name="Rohde M."/>
            <person name="Spring S."/>
            <person name="Detter J.C."/>
            <person name="Woyke T."/>
            <person name="Bristow J."/>
            <person name="Eisen J.A."/>
            <person name="Markowitz V."/>
            <person name="Hugenholtz P."/>
            <person name="Kyrpides N.C."/>
            <person name="Klenk H.P."/>
        </authorList>
    </citation>
    <scope>NUCLEOTIDE SEQUENCE [LARGE SCALE GENOMIC DNA]</scope>
    <source>
        <strain evidence="9">ATCC 700848 / DSM 11109 / ASRB2</strain>
    </source>
</reference>
<name>F2NG16_DESAR</name>
<dbReference type="GO" id="GO:0015074">
    <property type="term" value="P:DNA integration"/>
    <property type="evidence" value="ECO:0007669"/>
    <property type="project" value="UniProtKB-KW"/>
</dbReference>
<dbReference type="GO" id="GO:0003677">
    <property type="term" value="F:DNA binding"/>
    <property type="evidence" value="ECO:0007669"/>
    <property type="project" value="UniProtKB-UniRule"/>
</dbReference>
<dbReference type="InterPro" id="IPR002104">
    <property type="entry name" value="Integrase_catalytic"/>
</dbReference>
<dbReference type="Proteomes" id="UP000000483">
    <property type="component" value="Chromosome"/>
</dbReference>
<evidence type="ECO:0000259" key="6">
    <source>
        <dbReference type="PROSITE" id="PS51898"/>
    </source>
</evidence>
<dbReference type="PANTHER" id="PTHR30349:SF64">
    <property type="entry name" value="PROPHAGE INTEGRASE INTD-RELATED"/>
    <property type="match status" value="1"/>
</dbReference>
<dbReference type="Gene3D" id="1.10.443.10">
    <property type="entry name" value="Intergrase catalytic core"/>
    <property type="match status" value="1"/>
</dbReference>
<dbReference type="SUPFAM" id="SSF56349">
    <property type="entry name" value="DNA breaking-rejoining enzymes"/>
    <property type="match status" value="1"/>
</dbReference>
<keyword evidence="4" id="KW-0233">DNA recombination</keyword>
<gene>
    <name evidence="8" type="ordered locus">Desac_0543</name>
</gene>
<feature type="domain" description="Tyr recombinase" evidence="6">
    <location>
        <begin position="191"/>
        <end position="359"/>
    </location>
</feature>
<dbReference type="STRING" id="880072.Desac_0543"/>
<evidence type="ECO:0000256" key="1">
    <source>
        <dbReference type="ARBA" id="ARBA00008857"/>
    </source>
</evidence>
<keyword evidence="3 5" id="KW-0238">DNA-binding</keyword>
<accession>F2NG16</accession>
<comment type="similarity">
    <text evidence="1">Belongs to the 'phage' integrase family.</text>
</comment>
<dbReference type="InterPro" id="IPR050090">
    <property type="entry name" value="Tyrosine_recombinase_XerCD"/>
</dbReference>
<dbReference type="InterPro" id="IPR044068">
    <property type="entry name" value="CB"/>
</dbReference>
<evidence type="ECO:0000256" key="2">
    <source>
        <dbReference type="ARBA" id="ARBA00022908"/>
    </source>
</evidence>
<evidence type="ECO:0000256" key="5">
    <source>
        <dbReference type="PROSITE-ProRule" id="PRU01248"/>
    </source>
</evidence>
<dbReference type="PROSITE" id="PS51898">
    <property type="entry name" value="TYR_RECOMBINASE"/>
    <property type="match status" value="1"/>
</dbReference>
<proteinExistence type="inferred from homology"/>
<protein>
    <submittedName>
        <fullName evidence="8">Integrase family protein</fullName>
    </submittedName>
</protein>
<sequence>MALLIECPQCKRRNPAKEKACKGCGFLLAKHSGRIWWIEYYDHERRLRRERIGPNKAAAEQRYREVRSLLAEGRFVRKCPDAKTTFKTLADWYLNLPEVKAKRSYSRDERSLKKLLPVFGDKLLKDITPAMVEKYRQDRLSELSYRGNPTKPATVNREMALLKIIFNKAIANEKAEKTPVKGLKMLKENNARDRVLSEAEYLNLINQCPGYLRPIVKVAYHTGMRQGEILSLTWGQIDLKEGFITLRPEDTKTNEARLIPLNSELMDLFKGIPRGLPQLRVFLKNGNPITSIRESFQSACRKANITDFTFHDLRHTFTTNMRRAGIHDSVIMAITGHKTTAMFLRYNTVGRDELRALVREKI</sequence>
<dbReference type="PANTHER" id="PTHR30349">
    <property type="entry name" value="PHAGE INTEGRASE-RELATED"/>
    <property type="match status" value="1"/>
</dbReference>
<organism evidence="8 9">
    <name type="scientific">Desulfobacca acetoxidans (strain ATCC 700848 / DSM 11109 / ASRB2)</name>
    <dbReference type="NCBI Taxonomy" id="880072"/>
    <lineage>
        <taxon>Bacteria</taxon>
        <taxon>Pseudomonadati</taxon>
        <taxon>Thermodesulfobacteriota</taxon>
        <taxon>Desulfobaccia</taxon>
        <taxon>Desulfobaccales</taxon>
        <taxon>Desulfobaccaceae</taxon>
        <taxon>Desulfobacca</taxon>
    </lineage>
</organism>
<evidence type="ECO:0000256" key="3">
    <source>
        <dbReference type="ARBA" id="ARBA00023125"/>
    </source>
</evidence>
<reference evidence="9" key="2">
    <citation type="submission" date="2011-03" db="EMBL/GenBank/DDBJ databases">
        <title>The complete genome of Desulfobacca acetoxidans DSM 11109.</title>
        <authorList>
            <consortium name="US DOE Joint Genome Institute (JGI-PGF)"/>
            <person name="Lucas S."/>
            <person name="Copeland A."/>
            <person name="Lapidus A."/>
            <person name="Bruce D."/>
            <person name="Goodwin L."/>
            <person name="Pitluck S."/>
            <person name="Peters L."/>
            <person name="Kyrpides N."/>
            <person name="Mavromatis K."/>
            <person name="Ivanova N."/>
            <person name="Ovchinnikova G."/>
            <person name="Teshima H."/>
            <person name="Detter J.C."/>
            <person name="Han C."/>
            <person name="Land M."/>
            <person name="Hauser L."/>
            <person name="Markowitz V."/>
            <person name="Cheng J.-F."/>
            <person name="Hugenholtz P."/>
            <person name="Woyke T."/>
            <person name="Wu D."/>
            <person name="Spring S."/>
            <person name="Schueler E."/>
            <person name="Brambilla E."/>
            <person name="Klenk H.-P."/>
            <person name="Eisen J.A."/>
        </authorList>
    </citation>
    <scope>NUCLEOTIDE SEQUENCE [LARGE SCALE GENOMIC DNA]</scope>
    <source>
        <strain evidence="9">ATCC 700848 / DSM 11109 / ASRB2</strain>
    </source>
</reference>
<evidence type="ECO:0000313" key="9">
    <source>
        <dbReference type="Proteomes" id="UP000000483"/>
    </source>
</evidence>
<dbReference type="Gene3D" id="1.10.150.130">
    <property type="match status" value="1"/>
</dbReference>
<dbReference type="Pfam" id="PF24624">
    <property type="entry name" value="Int_N"/>
    <property type="match status" value="1"/>
</dbReference>
<dbReference type="GO" id="GO:0006310">
    <property type="term" value="P:DNA recombination"/>
    <property type="evidence" value="ECO:0007669"/>
    <property type="project" value="UniProtKB-KW"/>
</dbReference>
<dbReference type="Pfam" id="PF00589">
    <property type="entry name" value="Phage_integrase"/>
    <property type="match status" value="1"/>
</dbReference>
<evidence type="ECO:0000313" key="8">
    <source>
        <dbReference type="EMBL" id="AEB08429.1"/>
    </source>
</evidence>
<dbReference type="InterPro" id="IPR010998">
    <property type="entry name" value="Integrase_recombinase_N"/>
</dbReference>
<evidence type="ECO:0000256" key="4">
    <source>
        <dbReference type="ARBA" id="ARBA00023172"/>
    </source>
</evidence>
<dbReference type="InterPro" id="IPR057084">
    <property type="entry name" value="Int_N"/>
</dbReference>
<dbReference type="InterPro" id="IPR013762">
    <property type="entry name" value="Integrase-like_cat_sf"/>
</dbReference>
<dbReference type="eggNOG" id="COG0582">
    <property type="taxonomic scope" value="Bacteria"/>
</dbReference>
<keyword evidence="2" id="KW-0229">DNA integration</keyword>
<dbReference type="HOGENOM" id="CLU_027562_17_7_7"/>
<dbReference type="CDD" id="cd00796">
    <property type="entry name" value="INT_Rci_Hp1_C"/>
    <property type="match status" value="1"/>
</dbReference>
<dbReference type="EMBL" id="CP002629">
    <property type="protein sequence ID" value="AEB08429.1"/>
    <property type="molecule type" value="Genomic_DNA"/>
</dbReference>
<evidence type="ECO:0000259" key="7">
    <source>
        <dbReference type="PROSITE" id="PS51900"/>
    </source>
</evidence>
<dbReference type="PROSITE" id="PS51900">
    <property type="entry name" value="CB"/>
    <property type="match status" value="1"/>
</dbReference>
<dbReference type="KEGG" id="dao:Desac_0543"/>
<feature type="domain" description="Core-binding (CB)" evidence="7">
    <location>
        <begin position="84"/>
        <end position="170"/>
    </location>
</feature>
<keyword evidence="9" id="KW-1185">Reference proteome</keyword>